<dbReference type="GO" id="GO:0016616">
    <property type="term" value="F:oxidoreductase activity, acting on the CH-OH group of donors, NAD or NADP as acceptor"/>
    <property type="evidence" value="ECO:0007669"/>
    <property type="project" value="InterPro"/>
</dbReference>
<dbReference type="OrthoDB" id="9805416at2"/>
<dbReference type="Proteomes" id="UP000072660">
    <property type="component" value="Unassembled WGS sequence"/>
</dbReference>
<dbReference type="PANTHER" id="PTHR42789">
    <property type="entry name" value="D-ISOMER SPECIFIC 2-HYDROXYACID DEHYDROGENASE FAMILY PROTEIN (AFU_ORTHOLOGUE AFUA_6G10090)"/>
    <property type="match status" value="1"/>
</dbReference>
<comment type="caution">
    <text evidence="7">The sequence shown here is derived from an EMBL/GenBank/DDBJ whole genome shotgun (WGS) entry which is preliminary data.</text>
</comment>
<keyword evidence="8" id="KW-1185">Reference proteome</keyword>
<reference evidence="7 8" key="1">
    <citation type="submission" date="2016-02" db="EMBL/GenBank/DDBJ databases">
        <authorList>
            <person name="Wen L."/>
            <person name="He K."/>
            <person name="Yang H."/>
        </authorList>
    </citation>
    <scope>NUCLEOTIDE SEQUENCE [LARGE SCALE GENOMIC DNA]</scope>
    <source>
        <strain evidence="7 8">CV58</strain>
    </source>
</reference>
<dbReference type="InterPro" id="IPR006139">
    <property type="entry name" value="D-isomer_2_OHA_DH_cat_dom"/>
</dbReference>
<organism evidence="7 8">
    <name type="scientific">Ventosimonas gracilis</name>
    <dbReference type="NCBI Taxonomy" id="1680762"/>
    <lineage>
        <taxon>Bacteria</taxon>
        <taxon>Pseudomonadati</taxon>
        <taxon>Pseudomonadota</taxon>
        <taxon>Gammaproteobacteria</taxon>
        <taxon>Pseudomonadales</taxon>
        <taxon>Ventosimonadaceae</taxon>
        <taxon>Ventosimonas</taxon>
    </lineage>
</organism>
<dbReference type="Gene3D" id="3.40.50.720">
    <property type="entry name" value="NAD(P)-binding Rossmann-like Domain"/>
    <property type="match status" value="2"/>
</dbReference>
<gene>
    <name evidence="7" type="ORF">AXE65_06750</name>
</gene>
<evidence type="ECO:0000256" key="4">
    <source>
        <dbReference type="RuleBase" id="RU003719"/>
    </source>
</evidence>
<evidence type="ECO:0000313" key="8">
    <source>
        <dbReference type="Proteomes" id="UP000072660"/>
    </source>
</evidence>
<dbReference type="AlphaFoldDB" id="A0A139SJ98"/>
<dbReference type="Pfam" id="PF02826">
    <property type="entry name" value="2-Hacid_dh_C"/>
    <property type="match status" value="1"/>
</dbReference>
<dbReference type="SUPFAM" id="SSF52283">
    <property type="entry name" value="Formate/glycerate dehydrogenase catalytic domain-like"/>
    <property type="match status" value="1"/>
</dbReference>
<accession>A0A139SJ98</accession>
<dbReference type="SUPFAM" id="SSF51735">
    <property type="entry name" value="NAD(P)-binding Rossmann-fold domains"/>
    <property type="match status" value="1"/>
</dbReference>
<evidence type="ECO:0000256" key="2">
    <source>
        <dbReference type="ARBA" id="ARBA00023002"/>
    </source>
</evidence>
<evidence type="ECO:0000256" key="1">
    <source>
        <dbReference type="ARBA" id="ARBA00005854"/>
    </source>
</evidence>
<dbReference type="GO" id="GO:0051287">
    <property type="term" value="F:NAD binding"/>
    <property type="evidence" value="ECO:0007669"/>
    <property type="project" value="InterPro"/>
</dbReference>
<dbReference type="InterPro" id="IPR050857">
    <property type="entry name" value="D-2-hydroxyacid_DH"/>
</dbReference>
<keyword evidence="3" id="KW-0520">NAD</keyword>
<dbReference type="EMBL" id="LSZO01000210">
    <property type="protein sequence ID" value="KXU34627.1"/>
    <property type="molecule type" value="Genomic_DNA"/>
</dbReference>
<feature type="domain" description="D-isomer specific 2-hydroxyacid dehydrogenase catalytic" evidence="5">
    <location>
        <begin position="19"/>
        <end position="309"/>
    </location>
</feature>
<name>A0A139SJ98_9GAMM</name>
<sequence length="330" mass="36327">MNILIPDDYQSAVEKLPCMELLAAHSVSFLGDLTQKKDIDPILAETDCLVLIRERTRVDAVLLKKMPNLRLVSQTGPVGRHIDIEACNAAGVAVMQGIGSPYAPAEFAWLLIMSAYRRVHEAIDAFRQGQWQVNIGSELHGRALGILGFGKLGKLVANYAHAFGMHVQIWGSEHSRAEAVKAGYRACTSREEFFASSDIVTVHLRLTDETRNSITHADLSHMKPDAVFVNTSRAELLVPGALEIALGQGRPGYAAVDVYESEPIYDCQHPLLSLPNALCTPHLGYVAEQSYETYFRSAFNNVLQFLSGDYSTVLNHAAMPWPHQLKSSAN</sequence>
<dbReference type="Pfam" id="PF00389">
    <property type="entry name" value="2-Hacid_dh"/>
    <property type="match status" value="1"/>
</dbReference>
<evidence type="ECO:0000256" key="3">
    <source>
        <dbReference type="ARBA" id="ARBA00023027"/>
    </source>
</evidence>
<proteinExistence type="inferred from homology"/>
<keyword evidence="2 4" id="KW-0560">Oxidoreductase</keyword>
<dbReference type="CDD" id="cd12169">
    <property type="entry name" value="PGDH_like_1"/>
    <property type="match status" value="1"/>
</dbReference>
<dbReference type="RefSeq" id="WP_068392669.1">
    <property type="nucleotide sequence ID" value="NZ_LSZO01000210.1"/>
</dbReference>
<protein>
    <submittedName>
        <fullName evidence="7">3-phosphoglycerate dehydrogenase</fullName>
    </submittedName>
</protein>
<feature type="domain" description="D-isomer specific 2-hydroxyacid dehydrogenase NAD-binding" evidence="6">
    <location>
        <begin position="111"/>
        <end position="284"/>
    </location>
</feature>
<dbReference type="InterPro" id="IPR036291">
    <property type="entry name" value="NAD(P)-bd_dom_sf"/>
</dbReference>
<dbReference type="PANTHER" id="PTHR42789:SF1">
    <property type="entry name" value="D-ISOMER SPECIFIC 2-HYDROXYACID DEHYDROGENASE FAMILY PROTEIN (AFU_ORTHOLOGUE AFUA_6G10090)"/>
    <property type="match status" value="1"/>
</dbReference>
<evidence type="ECO:0000313" key="7">
    <source>
        <dbReference type="EMBL" id="KXU34627.1"/>
    </source>
</evidence>
<evidence type="ECO:0000259" key="5">
    <source>
        <dbReference type="Pfam" id="PF00389"/>
    </source>
</evidence>
<dbReference type="InterPro" id="IPR006140">
    <property type="entry name" value="D-isomer_DH_NAD-bd"/>
</dbReference>
<evidence type="ECO:0000259" key="6">
    <source>
        <dbReference type="Pfam" id="PF02826"/>
    </source>
</evidence>
<comment type="similarity">
    <text evidence="1 4">Belongs to the D-isomer specific 2-hydroxyacid dehydrogenase family.</text>
</comment>